<dbReference type="EMBL" id="VCDI01000009">
    <property type="protein sequence ID" value="TLU70983.1"/>
    <property type="molecule type" value="Genomic_DNA"/>
</dbReference>
<feature type="signal peptide" evidence="1">
    <location>
        <begin position="1"/>
        <end position="29"/>
    </location>
</feature>
<evidence type="ECO:0000313" key="4">
    <source>
        <dbReference type="Proteomes" id="UP000305654"/>
    </source>
</evidence>
<protein>
    <submittedName>
        <fullName evidence="3">DUF305 domain-containing protein</fullName>
    </submittedName>
</protein>
<sequence>MPRILRTIRSGILPVSLLVASMPACPAVAAPAPVDADMMQGMARMQHGMASAPMTGDPDQDFIAMMIPHHQGAIAMAQDELRYGHDPSLRALARRIVADQRSEVATMRRWQASHGAVRGR</sequence>
<feature type="domain" description="DUF305" evidence="2">
    <location>
        <begin position="35"/>
        <end position="110"/>
    </location>
</feature>
<proteinExistence type="predicted"/>
<dbReference type="Pfam" id="PF03713">
    <property type="entry name" value="DUF305"/>
    <property type="match status" value="1"/>
</dbReference>
<keyword evidence="4" id="KW-1185">Reference proteome</keyword>
<dbReference type="AlphaFoldDB" id="A0A5R9J292"/>
<dbReference type="OrthoDB" id="9804926at2"/>
<dbReference type="PANTHER" id="PTHR36933">
    <property type="entry name" value="SLL0788 PROTEIN"/>
    <property type="match status" value="1"/>
</dbReference>
<dbReference type="Proteomes" id="UP000305654">
    <property type="component" value="Unassembled WGS sequence"/>
</dbReference>
<dbReference type="InterPro" id="IPR005183">
    <property type="entry name" value="DUF305_CopM-like"/>
</dbReference>
<evidence type="ECO:0000259" key="2">
    <source>
        <dbReference type="Pfam" id="PF03713"/>
    </source>
</evidence>
<evidence type="ECO:0000313" key="3">
    <source>
        <dbReference type="EMBL" id="TLU70983.1"/>
    </source>
</evidence>
<reference evidence="3 4" key="1">
    <citation type="submission" date="2019-05" db="EMBL/GenBank/DDBJ databases">
        <authorList>
            <person name="Pankratov T."/>
            <person name="Grouzdev D."/>
        </authorList>
    </citation>
    <scope>NUCLEOTIDE SEQUENCE [LARGE SCALE GENOMIC DNA]</scope>
    <source>
        <strain evidence="3 4">KEBCLARHB70R</strain>
    </source>
</reference>
<organism evidence="3 4">
    <name type="scientific">Lichenicoccus roseus</name>
    <dbReference type="NCBI Taxonomy" id="2683649"/>
    <lineage>
        <taxon>Bacteria</taxon>
        <taxon>Pseudomonadati</taxon>
        <taxon>Pseudomonadota</taxon>
        <taxon>Alphaproteobacteria</taxon>
        <taxon>Acetobacterales</taxon>
        <taxon>Acetobacteraceae</taxon>
        <taxon>Lichenicoccus</taxon>
    </lineage>
</organism>
<name>A0A5R9J292_9PROT</name>
<comment type="caution">
    <text evidence="3">The sequence shown here is derived from an EMBL/GenBank/DDBJ whole genome shotgun (WGS) entry which is preliminary data.</text>
</comment>
<keyword evidence="1" id="KW-0732">Signal</keyword>
<dbReference type="InterPro" id="IPR012347">
    <property type="entry name" value="Ferritin-like"/>
</dbReference>
<dbReference type="PANTHER" id="PTHR36933:SF1">
    <property type="entry name" value="SLL0788 PROTEIN"/>
    <property type="match status" value="1"/>
</dbReference>
<dbReference type="Gene3D" id="1.20.1260.10">
    <property type="match status" value="1"/>
</dbReference>
<evidence type="ECO:0000256" key="1">
    <source>
        <dbReference type="SAM" id="SignalP"/>
    </source>
</evidence>
<dbReference type="RefSeq" id="WP_138327653.1">
    <property type="nucleotide sequence ID" value="NZ_VCDI01000009.1"/>
</dbReference>
<feature type="chain" id="PRO_5024382332" evidence="1">
    <location>
        <begin position="30"/>
        <end position="120"/>
    </location>
</feature>
<gene>
    <name evidence="3" type="ORF">FE263_19215</name>
</gene>
<accession>A0A5R9J292</accession>